<feature type="signal peptide" evidence="3">
    <location>
        <begin position="1"/>
        <end position="35"/>
    </location>
</feature>
<sequence length="473" mass="48007">MISVRGRGTARLAAAAVATGLLAAGALAGAGTAVADENNSQQGGAKATLSGLKISDFAVIDGKKKVGAGLFEMEVDGGGTLKTYCIDIYRPTQSKARYEEVPWKSSLLQGNSDAGKIHWILQNSYPQVNDLAALASKAGADTLTEKTAAAGTQVAIWRFSDKVKVEAVDSNAEKLADYLEKSAQDLAEPQSSLVLDPPAVSGKAGEKLGPITVRTNAESATVTPGTEAANAGVKIVGKDGQEVTSVKNGDQIFFDVPAGAEDGTASLSVQAATAVPVGRVFTGFGQHAESQTQILAGSSESTVTATATATWATKGPIPAVTAEKNCVKGGVDVTATNEGDEPFSFSLAGKEYEIPAGGSETVTVPVEEDQPYEITITGPNGFKETFTGTLDCKTDSSETGGPGTEEPSSEPSPATVGGDTGGDTGDTDGNLAETGSNSSTPIIAGVAIALVLLGGAAVFFLRKRKPAANGTDD</sequence>
<keyword evidence="2" id="KW-1133">Transmembrane helix</keyword>
<dbReference type="RefSeq" id="WP_344322266.1">
    <property type="nucleotide sequence ID" value="NZ_BAAASZ010000019.1"/>
</dbReference>
<evidence type="ECO:0000259" key="5">
    <source>
        <dbReference type="Pfam" id="PF08341"/>
    </source>
</evidence>
<comment type="caution">
    <text evidence="6">The sequence shown here is derived from an EMBL/GenBank/DDBJ whole genome shotgun (WGS) entry which is preliminary data.</text>
</comment>
<feature type="domain" description="Bacterial phospholipase C C-terminal" evidence="4">
    <location>
        <begin position="318"/>
        <end position="388"/>
    </location>
</feature>
<evidence type="ECO:0000313" key="7">
    <source>
        <dbReference type="Proteomes" id="UP001501638"/>
    </source>
</evidence>
<evidence type="ECO:0000313" key="6">
    <source>
        <dbReference type="EMBL" id="GAA2440074.1"/>
    </source>
</evidence>
<dbReference type="Pfam" id="PF05506">
    <property type="entry name" value="PLipase_C_C"/>
    <property type="match status" value="1"/>
</dbReference>
<gene>
    <name evidence="6" type="ORF">GCM10010405_24260</name>
</gene>
<feature type="region of interest" description="Disordered" evidence="1">
    <location>
        <begin position="392"/>
        <end position="438"/>
    </location>
</feature>
<dbReference type="InterPro" id="IPR023849">
    <property type="entry name" value="TQXA_dom"/>
</dbReference>
<dbReference type="InterPro" id="IPR008475">
    <property type="entry name" value="PLipase_C_C"/>
</dbReference>
<dbReference type="Gene3D" id="1.10.150.480">
    <property type="match status" value="1"/>
</dbReference>
<dbReference type="NCBIfam" id="NF041528">
    <property type="entry name" value="strep_LAETG"/>
    <property type="match status" value="1"/>
</dbReference>
<keyword evidence="2" id="KW-0472">Membrane</keyword>
<organism evidence="6 7">
    <name type="scientific">Streptomyces macrosporus</name>
    <dbReference type="NCBI Taxonomy" id="44032"/>
    <lineage>
        <taxon>Bacteria</taxon>
        <taxon>Bacillati</taxon>
        <taxon>Actinomycetota</taxon>
        <taxon>Actinomycetes</taxon>
        <taxon>Kitasatosporales</taxon>
        <taxon>Streptomycetaceae</taxon>
        <taxon>Streptomyces</taxon>
    </lineage>
</organism>
<keyword evidence="2" id="KW-0812">Transmembrane</keyword>
<keyword evidence="3" id="KW-0732">Signal</keyword>
<proteinExistence type="predicted"/>
<evidence type="ECO:0000256" key="3">
    <source>
        <dbReference type="SAM" id="SignalP"/>
    </source>
</evidence>
<feature type="transmembrane region" description="Helical" evidence="2">
    <location>
        <begin position="442"/>
        <end position="461"/>
    </location>
</feature>
<dbReference type="Pfam" id="PF08341">
    <property type="entry name" value="TED"/>
    <property type="match status" value="1"/>
</dbReference>
<name>A0ABP5X3F8_9ACTN</name>
<feature type="chain" id="PRO_5047083905" evidence="3">
    <location>
        <begin position="36"/>
        <end position="473"/>
    </location>
</feature>
<evidence type="ECO:0000256" key="1">
    <source>
        <dbReference type="SAM" id="MobiDB-lite"/>
    </source>
</evidence>
<reference evidence="7" key="1">
    <citation type="journal article" date="2019" name="Int. J. Syst. Evol. Microbiol.">
        <title>The Global Catalogue of Microorganisms (GCM) 10K type strain sequencing project: providing services to taxonomists for standard genome sequencing and annotation.</title>
        <authorList>
            <consortium name="The Broad Institute Genomics Platform"/>
            <consortium name="The Broad Institute Genome Sequencing Center for Infectious Disease"/>
            <person name="Wu L."/>
            <person name="Ma J."/>
        </authorList>
    </citation>
    <scope>NUCLEOTIDE SEQUENCE [LARGE SCALE GENOMIC DNA]</scope>
    <source>
        <strain evidence="7">JCM 6305</strain>
    </source>
</reference>
<keyword evidence="7" id="KW-1185">Reference proteome</keyword>
<feature type="domain" description="Thioester" evidence="5">
    <location>
        <begin position="83"/>
        <end position="184"/>
    </location>
</feature>
<protein>
    <submittedName>
        <fullName evidence="6">TQXA domain-containing protein</fullName>
    </submittedName>
</protein>
<dbReference type="NCBIfam" id="TIGR01167">
    <property type="entry name" value="LPXTG_anchor"/>
    <property type="match status" value="1"/>
</dbReference>
<dbReference type="EMBL" id="BAAASZ010000019">
    <property type="protein sequence ID" value="GAA2440074.1"/>
    <property type="molecule type" value="Genomic_DNA"/>
</dbReference>
<dbReference type="NCBIfam" id="TIGR03934">
    <property type="entry name" value="TQXA_dom"/>
    <property type="match status" value="1"/>
</dbReference>
<evidence type="ECO:0000259" key="4">
    <source>
        <dbReference type="Pfam" id="PF05506"/>
    </source>
</evidence>
<accession>A0ABP5X3F8</accession>
<dbReference type="Proteomes" id="UP001501638">
    <property type="component" value="Unassembled WGS sequence"/>
</dbReference>
<dbReference type="InterPro" id="IPR013552">
    <property type="entry name" value="Thioester_dom"/>
</dbReference>
<evidence type="ECO:0000256" key="2">
    <source>
        <dbReference type="SAM" id="Phobius"/>
    </source>
</evidence>
<feature type="compositionally biased region" description="Low complexity" evidence="1">
    <location>
        <begin position="404"/>
        <end position="413"/>
    </location>
</feature>